<keyword evidence="2" id="KW-0539">Nucleus</keyword>
<dbReference type="InterPro" id="IPR012890">
    <property type="entry name" value="GCFC2-like"/>
</dbReference>
<evidence type="ECO:0000313" key="4">
    <source>
        <dbReference type="EMBL" id="KAG0145088.1"/>
    </source>
</evidence>
<dbReference type="InterPro" id="IPR028211">
    <property type="entry name" value="Ntr2"/>
</dbReference>
<dbReference type="Pfam" id="PF15458">
    <property type="entry name" value="NTR2"/>
    <property type="match status" value="1"/>
</dbReference>
<dbReference type="GO" id="GO:0071008">
    <property type="term" value="C:U2-type post-mRNA release spliceosomal complex"/>
    <property type="evidence" value="ECO:0007669"/>
    <property type="project" value="InterPro"/>
</dbReference>
<reference evidence="4" key="1">
    <citation type="submission" date="2013-11" db="EMBL/GenBank/DDBJ databases">
        <title>Genome sequence of the fusiform rust pathogen reveals effectors for host alternation and coevolution with pine.</title>
        <authorList>
            <consortium name="DOE Joint Genome Institute"/>
            <person name="Smith K."/>
            <person name="Pendleton A."/>
            <person name="Kubisiak T."/>
            <person name="Anderson C."/>
            <person name="Salamov A."/>
            <person name="Aerts A."/>
            <person name="Riley R."/>
            <person name="Clum A."/>
            <person name="Lindquist E."/>
            <person name="Ence D."/>
            <person name="Campbell M."/>
            <person name="Kronenberg Z."/>
            <person name="Feau N."/>
            <person name="Dhillon B."/>
            <person name="Hamelin R."/>
            <person name="Burleigh J."/>
            <person name="Smith J."/>
            <person name="Yandell M."/>
            <person name="Nelson C."/>
            <person name="Grigoriev I."/>
            <person name="Davis J."/>
        </authorList>
    </citation>
    <scope>NUCLEOTIDE SEQUENCE</scope>
    <source>
        <strain evidence="4">G11</strain>
    </source>
</reference>
<accession>A0A9P6TBY0</accession>
<dbReference type="EMBL" id="MU167283">
    <property type="protein sequence ID" value="KAG0145088.1"/>
    <property type="molecule type" value="Genomic_DNA"/>
</dbReference>
<comment type="caution">
    <text evidence="4">The sequence shown here is derived from an EMBL/GenBank/DDBJ whole genome shotgun (WGS) entry which is preliminary data.</text>
</comment>
<dbReference type="GO" id="GO:0003677">
    <property type="term" value="F:DNA binding"/>
    <property type="evidence" value="ECO:0007669"/>
    <property type="project" value="InterPro"/>
</dbReference>
<organism evidence="4 5">
    <name type="scientific">Cronartium quercuum f. sp. fusiforme G11</name>
    <dbReference type="NCBI Taxonomy" id="708437"/>
    <lineage>
        <taxon>Eukaryota</taxon>
        <taxon>Fungi</taxon>
        <taxon>Dikarya</taxon>
        <taxon>Basidiomycota</taxon>
        <taxon>Pucciniomycotina</taxon>
        <taxon>Pucciniomycetes</taxon>
        <taxon>Pucciniales</taxon>
        <taxon>Coleosporiaceae</taxon>
        <taxon>Cronartium</taxon>
    </lineage>
</organism>
<feature type="compositionally biased region" description="Basic and acidic residues" evidence="3">
    <location>
        <begin position="520"/>
        <end position="529"/>
    </location>
</feature>
<feature type="compositionally biased region" description="Polar residues" evidence="3">
    <location>
        <begin position="231"/>
        <end position="240"/>
    </location>
</feature>
<evidence type="ECO:0000256" key="3">
    <source>
        <dbReference type="SAM" id="MobiDB-lite"/>
    </source>
</evidence>
<evidence type="ECO:0008006" key="6">
    <source>
        <dbReference type="Google" id="ProtNLM"/>
    </source>
</evidence>
<evidence type="ECO:0000256" key="1">
    <source>
        <dbReference type="ARBA" id="ARBA00004123"/>
    </source>
</evidence>
<feature type="region of interest" description="Disordered" evidence="3">
    <location>
        <begin position="517"/>
        <end position="574"/>
    </location>
</feature>
<dbReference type="PANTHER" id="PTHR12214">
    <property type="entry name" value="GC-RICH SEQUENCE DNA-BINDING FACTOR"/>
    <property type="match status" value="1"/>
</dbReference>
<dbReference type="OrthoDB" id="429427at2759"/>
<protein>
    <recommendedName>
        <fullName evidence="6">GCF C-terminal domain-containing protein</fullName>
    </recommendedName>
</protein>
<comment type="subcellular location">
    <subcellularLocation>
        <location evidence="1">Nucleus</location>
    </subcellularLocation>
</comment>
<dbReference type="AlphaFoldDB" id="A0A9P6TBY0"/>
<dbReference type="Proteomes" id="UP000886653">
    <property type="component" value="Unassembled WGS sequence"/>
</dbReference>
<evidence type="ECO:0000313" key="5">
    <source>
        <dbReference type="Proteomes" id="UP000886653"/>
    </source>
</evidence>
<proteinExistence type="predicted"/>
<dbReference type="GO" id="GO:0000390">
    <property type="term" value="P:spliceosomal complex disassembly"/>
    <property type="evidence" value="ECO:0007669"/>
    <property type="project" value="InterPro"/>
</dbReference>
<keyword evidence="5" id="KW-1185">Reference proteome</keyword>
<sequence length="887" mass="98569">MAEFEEEVSLNAIFKKKKTTRTKDKSTLRKSTDSGLVTSGLLPATLSSQSVAITDPEHLAEAEGNVVISRKIKKQNSIHKTKSSSSLKTKFSLGNMQDEADDSLESRIETPRQKLLRPTLHASLNSLGDDQAPMTSSPMSNLAQASRPTYSTSHLNELKSLTLSASPNQTPSKEAYDPLTESKFGAFLDDDMDVDQSFDSAPSGSMAIPTSSMISSAKERRSHARKAGLTAPTSSRVTVDSTNGEDFISLSGNNAPMSSFGASKKGESRLVREEDELGEGEDEHAEYTGATERVPLGEKAGRKAEAMKKAGMEAMILDTEGDIDEDNEEELEWEAAQIRRGGGGGSAMKTTTEVIKQVYRPAIMPEHSTLSSFNTVEIRLLKSLEQVQASLDQQSEAADYFATEGQSLEEQESELRQEVEKEAARQQFFQELNTFVEDINSFFVTKWPALEQAEKDLLSVLTERTELIYKRRYEDLSDDLVLFKSGEVGVLRPVVQGATTPDLKGEDDVRAIDQEEDVDELGRSRRELDTSSQAPSRRARREERLQRRHRRKARVVDPPNNAVDEGYSTDDSLSPADSADLLAASKSLSSSAKTIMADTTNPEFLSPINPNSLSDRFLSWRSRYPEEYGNAFGNLALVQAWEFWARLELVSGLNLWGFKDWIKIDDKRGIENWDWMRGLETFVHKASKGAEEDSAVAAMITTVVIPILIPIISQTYDPFSVTATTKSLELVEQVGYVLDIHNNLTYDQFVMSFLNRFRASLTELKHLAGSTNDLINSLQSQIGMEGIDARNRFLNKCYKLLKQGLRWKKHSKKLVFDQVEYQQPGGHAIGLEYILAHQLVGQIMLPILQAGWETGGQHMAEKINKACPFGLLPADISDALHNRGQRT</sequence>
<feature type="region of interest" description="Disordered" evidence="3">
    <location>
        <begin position="124"/>
        <end position="152"/>
    </location>
</feature>
<gene>
    <name evidence="4" type="ORF">CROQUDRAFT_64317</name>
</gene>
<feature type="region of interest" description="Disordered" evidence="3">
    <location>
        <begin position="195"/>
        <end position="240"/>
    </location>
</feature>
<feature type="compositionally biased region" description="Polar residues" evidence="3">
    <location>
        <begin position="200"/>
        <end position="215"/>
    </location>
</feature>
<name>A0A9P6TBY0_9BASI</name>
<evidence type="ECO:0000256" key="2">
    <source>
        <dbReference type="ARBA" id="ARBA00023242"/>
    </source>
</evidence>
<dbReference type="PANTHER" id="PTHR12214:SF0">
    <property type="entry name" value="LD29489P"/>
    <property type="match status" value="1"/>
</dbReference>